<evidence type="ECO:0000256" key="5">
    <source>
        <dbReference type="ARBA" id="ARBA00022490"/>
    </source>
</evidence>
<dbReference type="Proteomes" id="UP000197025">
    <property type="component" value="Unassembled WGS sequence"/>
</dbReference>
<comment type="similarity">
    <text evidence="2 13">Belongs to the SUA5 family.</text>
</comment>
<feature type="binding site" evidence="14">
    <location>
        <position position="142"/>
    </location>
    <ligand>
        <name>L-threonine</name>
        <dbReference type="ChEBI" id="CHEBI:57926"/>
    </ligand>
</feature>
<keyword evidence="5 13" id="KW-0963">Cytoplasm</keyword>
<evidence type="ECO:0000256" key="12">
    <source>
        <dbReference type="ARBA" id="ARBA00048366"/>
    </source>
</evidence>
<feature type="binding site" evidence="14">
    <location>
        <position position="182"/>
    </location>
    <ligand>
        <name>L-threonine</name>
        <dbReference type="ChEBI" id="CHEBI:57926"/>
    </ligand>
</feature>
<dbReference type="PANTHER" id="PTHR17490:SF16">
    <property type="entry name" value="THREONYLCARBAMOYL-AMP SYNTHASE"/>
    <property type="match status" value="1"/>
</dbReference>
<evidence type="ECO:0000256" key="13">
    <source>
        <dbReference type="PIRNR" id="PIRNR004930"/>
    </source>
</evidence>
<organism evidence="16 17">
    <name type="scientific">Thermoflexus hugenholtzii JAD2</name>
    <dbReference type="NCBI Taxonomy" id="877466"/>
    <lineage>
        <taxon>Bacteria</taxon>
        <taxon>Bacillati</taxon>
        <taxon>Chloroflexota</taxon>
        <taxon>Thermoflexia</taxon>
        <taxon>Thermoflexales</taxon>
        <taxon>Thermoflexaceae</taxon>
        <taxon>Thermoflexus</taxon>
    </lineage>
</organism>
<evidence type="ECO:0000256" key="2">
    <source>
        <dbReference type="ARBA" id="ARBA00007663"/>
    </source>
</evidence>
<feature type="domain" description="YrdC-like" evidence="15">
    <location>
        <begin position="14"/>
        <end position="200"/>
    </location>
</feature>
<feature type="binding site" evidence="14">
    <location>
        <position position="233"/>
    </location>
    <ligand>
        <name>ATP</name>
        <dbReference type="ChEBI" id="CHEBI:30616"/>
    </ligand>
</feature>
<feature type="binding site" evidence="14">
    <location>
        <position position="152"/>
    </location>
    <ligand>
        <name>ATP</name>
        <dbReference type="ChEBI" id="CHEBI:30616"/>
    </ligand>
</feature>
<dbReference type="Gene3D" id="3.40.50.11030">
    <property type="entry name" value="Threonylcarbamoyl-AMP synthase, C-terminal domain"/>
    <property type="match status" value="1"/>
</dbReference>
<keyword evidence="6 13" id="KW-0808">Transferase</keyword>
<comment type="catalytic activity">
    <reaction evidence="12 13">
        <text>L-threonine + hydrogencarbonate + ATP = L-threonylcarbamoyladenylate + diphosphate + H2O</text>
        <dbReference type="Rhea" id="RHEA:36407"/>
        <dbReference type="ChEBI" id="CHEBI:15377"/>
        <dbReference type="ChEBI" id="CHEBI:17544"/>
        <dbReference type="ChEBI" id="CHEBI:30616"/>
        <dbReference type="ChEBI" id="CHEBI:33019"/>
        <dbReference type="ChEBI" id="CHEBI:57926"/>
        <dbReference type="ChEBI" id="CHEBI:73682"/>
        <dbReference type="EC" id="2.7.7.87"/>
    </reaction>
</comment>
<keyword evidence="7 13" id="KW-0819">tRNA processing</keyword>
<dbReference type="EC" id="2.7.7.87" evidence="3 13"/>
<evidence type="ECO:0000256" key="6">
    <source>
        <dbReference type="ARBA" id="ARBA00022679"/>
    </source>
</evidence>
<dbReference type="Pfam" id="PF01300">
    <property type="entry name" value="Sua5_yciO_yrdC"/>
    <property type="match status" value="1"/>
</dbReference>
<feature type="binding site" evidence="14">
    <location>
        <position position="144"/>
    </location>
    <ligand>
        <name>ATP</name>
        <dbReference type="ChEBI" id="CHEBI:30616"/>
    </ligand>
</feature>
<evidence type="ECO:0000256" key="11">
    <source>
        <dbReference type="ARBA" id="ARBA00029774"/>
    </source>
</evidence>
<evidence type="ECO:0000256" key="3">
    <source>
        <dbReference type="ARBA" id="ARBA00012584"/>
    </source>
</evidence>
<dbReference type="InterPro" id="IPR038385">
    <property type="entry name" value="Sua5/YwlC_C"/>
</dbReference>
<dbReference type="PROSITE" id="PS51163">
    <property type="entry name" value="YRDC"/>
    <property type="match status" value="1"/>
</dbReference>
<name>A0A212RCX0_9CHLR</name>
<dbReference type="InterPro" id="IPR017945">
    <property type="entry name" value="DHBP_synth_RibB-like_a/b_dom"/>
</dbReference>
<keyword evidence="9 13" id="KW-0547">Nucleotide-binding</keyword>
<dbReference type="Pfam" id="PF03481">
    <property type="entry name" value="Sua5_C"/>
    <property type="match status" value="1"/>
</dbReference>
<dbReference type="GO" id="GO:0061710">
    <property type="term" value="F:L-threonylcarbamoyladenylate synthase"/>
    <property type="evidence" value="ECO:0007669"/>
    <property type="project" value="UniProtKB-EC"/>
</dbReference>
<dbReference type="GO" id="GO:0005737">
    <property type="term" value="C:cytoplasm"/>
    <property type="evidence" value="ECO:0007669"/>
    <property type="project" value="UniProtKB-SubCell"/>
</dbReference>
<feature type="binding site" evidence="14">
    <location>
        <position position="122"/>
    </location>
    <ligand>
        <name>L-threonine</name>
        <dbReference type="ChEBI" id="CHEBI:57926"/>
    </ligand>
</feature>
<dbReference type="GO" id="GO:0000049">
    <property type="term" value="F:tRNA binding"/>
    <property type="evidence" value="ECO:0007669"/>
    <property type="project" value="TreeGrafter"/>
</dbReference>
<proteinExistence type="inferred from homology"/>
<dbReference type="GO" id="GO:0006450">
    <property type="term" value="P:regulation of translational fidelity"/>
    <property type="evidence" value="ECO:0007669"/>
    <property type="project" value="TreeGrafter"/>
</dbReference>
<gene>
    <name evidence="16" type="ORF">SAMN02746019_00011530</name>
</gene>
<dbReference type="GO" id="GO:0003725">
    <property type="term" value="F:double-stranded RNA binding"/>
    <property type="evidence" value="ECO:0007669"/>
    <property type="project" value="UniProtKB-UniRule"/>
</dbReference>
<dbReference type="GO" id="GO:0005524">
    <property type="term" value="F:ATP binding"/>
    <property type="evidence" value="ECO:0007669"/>
    <property type="project" value="UniProtKB-UniRule"/>
</dbReference>
<evidence type="ECO:0000313" key="16">
    <source>
        <dbReference type="EMBL" id="SNB70125.1"/>
    </source>
</evidence>
<comment type="subcellular location">
    <subcellularLocation>
        <location evidence="1 13">Cytoplasm</location>
    </subcellularLocation>
</comment>
<dbReference type="Gene3D" id="3.90.870.10">
    <property type="entry name" value="DHBP synthase"/>
    <property type="match status" value="1"/>
</dbReference>
<evidence type="ECO:0000256" key="9">
    <source>
        <dbReference type="ARBA" id="ARBA00022741"/>
    </source>
</evidence>
<dbReference type="FunFam" id="3.90.870.10:FF:000009">
    <property type="entry name" value="Threonylcarbamoyl-AMP synthase, putative"/>
    <property type="match status" value="1"/>
</dbReference>
<keyword evidence="10 13" id="KW-0067">ATP-binding</keyword>
<feature type="binding site" evidence="14">
    <location>
        <position position="196"/>
    </location>
    <ligand>
        <name>ATP</name>
        <dbReference type="ChEBI" id="CHEBI:30616"/>
    </ligand>
</feature>
<evidence type="ECO:0000259" key="15">
    <source>
        <dbReference type="PROSITE" id="PS51163"/>
    </source>
</evidence>
<dbReference type="OrthoDB" id="9814580at2"/>
<dbReference type="InterPro" id="IPR006070">
    <property type="entry name" value="Sua5-like_dom"/>
</dbReference>
<dbReference type="InterPro" id="IPR050156">
    <property type="entry name" value="TC-AMP_synthase_SUA5"/>
</dbReference>
<keyword evidence="17" id="KW-1185">Reference proteome</keyword>
<feature type="binding site" evidence="14">
    <location>
        <position position="59"/>
    </location>
    <ligand>
        <name>ATP</name>
        <dbReference type="ChEBI" id="CHEBI:30616"/>
    </ligand>
</feature>
<dbReference type="RefSeq" id="WP_088571815.1">
    <property type="nucleotide sequence ID" value="NZ_FYEK01000044.1"/>
</dbReference>
<evidence type="ECO:0000256" key="1">
    <source>
        <dbReference type="ARBA" id="ARBA00004496"/>
    </source>
</evidence>
<dbReference type="PANTHER" id="PTHR17490">
    <property type="entry name" value="SUA5"/>
    <property type="match status" value="1"/>
</dbReference>
<dbReference type="NCBIfam" id="TIGR00057">
    <property type="entry name" value="L-threonylcarbamoyladenylate synthase"/>
    <property type="match status" value="1"/>
</dbReference>
<dbReference type="FunCoup" id="A0A212RCX0">
    <property type="interactions" value="379"/>
</dbReference>
<evidence type="ECO:0000256" key="14">
    <source>
        <dbReference type="PIRSR" id="PIRSR004930-1"/>
    </source>
</evidence>
<evidence type="ECO:0000256" key="7">
    <source>
        <dbReference type="ARBA" id="ARBA00022694"/>
    </source>
</evidence>
<evidence type="ECO:0000256" key="10">
    <source>
        <dbReference type="ARBA" id="ARBA00022840"/>
    </source>
</evidence>
<accession>A0A212RCX0</accession>
<dbReference type="SUPFAM" id="SSF55821">
    <property type="entry name" value="YrdC/RibB"/>
    <property type="match status" value="1"/>
</dbReference>
<keyword evidence="8 13" id="KW-0548">Nucleotidyltransferase</keyword>
<evidence type="ECO:0000256" key="4">
    <source>
        <dbReference type="ARBA" id="ARBA00015492"/>
    </source>
</evidence>
<feature type="binding site" evidence="14">
    <location>
        <position position="68"/>
    </location>
    <ligand>
        <name>L-threonine</name>
        <dbReference type="ChEBI" id="CHEBI:57926"/>
    </ligand>
</feature>
<comment type="function">
    <text evidence="13">Required for the formation of a threonylcarbamoyl group on adenosine at position 37 (t(6)A37) in tRNAs that read codons beginning with adenine.</text>
</comment>
<sequence>MTRVISIDPERPDPGTIARAAEILRAGGLVAFPTETVYGLGADGLNPKALERLFAAKGRPPTDPVILHIADLETLPRLAREIPPPVWTLAQRFWPGPLTLVLPKQPAVPDLATAGLPTVAVRMPAHPVALALIRAAGTPIAAPSANRFGHVSPTTARHVLEDLESRIDLILDAGPTAIGVESTVLDLTRPVPTILRPGGLPREALEAVLGPVAVFDRAVAGPAPSPGMSPKHYAPRTELVVLLGPKERLRPHLREIARHYVQQGHRVGLLIAEEDRAAVADLPVEVAILGSEADLAGIARRLYPALRELDQRGLDLILAREFGAEGLGLAIRDRLIRAAGGRVIRIEEPS</sequence>
<dbReference type="InParanoid" id="A0A212RCX0"/>
<reference evidence="17" key="1">
    <citation type="submission" date="2017-06" db="EMBL/GenBank/DDBJ databases">
        <authorList>
            <person name="Varghese N."/>
            <person name="Submissions S."/>
        </authorList>
    </citation>
    <scope>NUCLEOTIDE SEQUENCE [LARGE SCALE GENOMIC DNA]</scope>
    <source>
        <strain evidence="17">JAD2</strain>
    </source>
</reference>
<dbReference type="EMBL" id="FYEK01000044">
    <property type="protein sequence ID" value="SNB70125.1"/>
    <property type="molecule type" value="Genomic_DNA"/>
</dbReference>
<evidence type="ECO:0000256" key="8">
    <source>
        <dbReference type="ARBA" id="ARBA00022695"/>
    </source>
</evidence>
<dbReference type="InterPro" id="IPR010923">
    <property type="entry name" value="T(6)A37_SUA5"/>
</dbReference>
<dbReference type="PIRSF" id="PIRSF004930">
    <property type="entry name" value="Tln_factor_SUA5"/>
    <property type="match status" value="1"/>
</dbReference>
<evidence type="ECO:0000313" key="17">
    <source>
        <dbReference type="Proteomes" id="UP000197025"/>
    </source>
</evidence>
<feature type="binding site" evidence="14">
    <location>
        <position position="118"/>
    </location>
    <ligand>
        <name>ATP</name>
        <dbReference type="ChEBI" id="CHEBI:30616"/>
    </ligand>
</feature>
<dbReference type="AlphaFoldDB" id="A0A212RCX0"/>
<dbReference type="InterPro" id="IPR005145">
    <property type="entry name" value="Sua5_C"/>
</dbReference>
<protein>
    <recommendedName>
        <fullName evidence="4 13">Threonylcarbamoyl-AMP synthase</fullName>
        <shortName evidence="13">TC-AMP synthase</shortName>
        <ecNumber evidence="3 13">2.7.7.87</ecNumber>
    </recommendedName>
    <alternativeName>
        <fullName evidence="11 13">L-threonylcarbamoyladenylate synthase</fullName>
    </alternativeName>
</protein>
<dbReference type="GO" id="GO:0008033">
    <property type="term" value="P:tRNA processing"/>
    <property type="evidence" value="ECO:0007669"/>
    <property type="project" value="UniProtKB-KW"/>
</dbReference>
<feature type="binding site" evidence="14">
    <location>
        <position position="36"/>
    </location>
    <ligand>
        <name>L-threonine</name>
        <dbReference type="ChEBI" id="CHEBI:57926"/>
    </ligand>
</feature>